<dbReference type="GO" id="GO:0046872">
    <property type="term" value="F:metal ion binding"/>
    <property type="evidence" value="ECO:0007669"/>
    <property type="project" value="UniProtKB-KW"/>
</dbReference>
<dbReference type="InterPro" id="IPR015813">
    <property type="entry name" value="Pyrv/PenolPyrv_kinase-like_dom"/>
</dbReference>
<dbReference type="GeneID" id="9676669"/>
<keyword evidence="6" id="KW-1185">Reference proteome</keyword>
<dbReference type="Pfam" id="PF03328">
    <property type="entry name" value="HpcH_HpaI"/>
    <property type="match status" value="1"/>
</dbReference>
<dbReference type="KEGG" id="nhe:NECHADRAFT_90591"/>
<gene>
    <name evidence="5" type="ORF">NECHADRAFT_90591</name>
</gene>
<dbReference type="InParanoid" id="C7YJU1"/>
<dbReference type="PANTHER" id="PTHR30502">
    <property type="entry name" value="2-KETO-3-DEOXY-L-RHAMNONATE ALDOLASE"/>
    <property type="match status" value="1"/>
</dbReference>
<name>C7YJU1_FUSV7</name>
<dbReference type="OrthoDB" id="2326446at2759"/>
<dbReference type="SUPFAM" id="SSF51621">
    <property type="entry name" value="Phosphoenolpyruvate/pyruvate domain"/>
    <property type="match status" value="1"/>
</dbReference>
<dbReference type="InterPro" id="IPR005000">
    <property type="entry name" value="Aldolase/citrate-lyase_domain"/>
</dbReference>
<dbReference type="Proteomes" id="UP000005206">
    <property type="component" value="Chromosome 1"/>
</dbReference>
<evidence type="ECO:0000313" key="5">
    <source>
        <dbReference type="EMBL" id="EEU49035.1"/>
    </source>
</evidence>
<dbReference type="VEuPathDB" id="FungiDB:NECHADRAFT_90591"/>
<keyword evidence="3" id="KW-0456">Lyase</keyword>
<dbReference type="InterPro" id="IPR040442">
    <property type="entry name" value="Pyrv_kinase-like_dom_sf"/>
</dbReference>
<dbReference type="RefSeq" id="XP_003054748.1">
    <property type="nucleotide sequence ID" value="XM_003054702.1"/>
</dbReference>
<protein>
    <recommendedName>
        <fullName evidence="4">HpcH/HpaI aldolase/citrate lyase domain-containing protein</fullName>
    </recommendedName>
</protein>
<dbReference type="EMBL" id="GG698896">
    <property type="protein sequence ID" value="EEU49035.1"/>
    <property type="molecule type" value="Genomic_DNA"/>
</dbReference>
<dbReference type="GO" id="GO:0016832">
    <property type="term" value="F:aldehyde-lyase activity"/>
    <property type="evidence" value="ECO:0007669"/>
    <property type="project" value="TreeGrafter"/>
</dbReference>
<sequence>MTSLYENKLYSRTSQGKVCTWCEAFGVKLVASPLIPLFARQAGYDSLFIDLEHSSLSLSDASLLCTSALPLGVTPIVRVPYQCGDGFVQRVMDGGAMGVIFPHIRNKNDAEAAVRIAKYPPVGSRSMMGQLPVFSTDPVPVPSVVEQTNKHGSAVLLMVETAEAVENIDDIAAVEGVDVLLIGSNDLSIELGVPGQFKSDKYRSAVEAVSKACKKHGKIFGFAGVYENAEIQAWAINELGARYNLVNQDSVWIAKGARASKDALELVSAHAK</sequence>
<comment type="similarity">
    <text evidence="1">Belongs to the HpcH/HpaI aldolase family.</text>
</comment>
<proteinExistence type="inferred from homology"/>
<evidence type="ECO:0000313" key="6">
    <source>
        <dbReference type="Proteomes" id="UP000005206"/>
    </source>
</evidence>
<dbReference type="PANTHER" id="PTHR30502:SF0">
    <property type="entry name" value="PHOSPHOENOLPYRUVATE CARBOXYLASE FAMILY PROTEIN"/>
    <property type="match status" value="1"/>
</dbReference>
<dbReference type="GO" id="GO:0005737">
    <property type="term" value="C:cytoplasm"/>
    <property type="evidence" value="ECO:0007669"/>
    <property type="project" value="TreeGrafter"/>
</dbReference>
<dbReference type="OMA" id="RMASRHT"/>
<evidence type="ECO:0000256" key="1">
    <source>
        <dbReference type="ARBA" id="ARBA00005568"/>
    </source>
</evidence>
<reference evidence="5 6" key="1">
    <citation type="journal article" date="2009" name="PLoS Genet.">
        <title>The genome of Nectria haematococca: contribution of supernumerary chromosomes to gene expansion.</title>
        <authorList>
            <person name="Coleman J.J."/>
            <person name="Rounsley S.D."/>
            <person name="Rodriguez-Carres M."/>
            <person name="Kuo A."/>
            <person name="Wasmann C.C."/>
            <person name="Grimwood J."/>
            <person name="Schmutz J."/>
            <person name="Taga M."/>
            <person name="White G.J."/>
            <person name="Zhou S."/>
            <person name="Schwartz D.C."/>
            <person name="Freitag M."/>
            <person name="Ma L.J."/>
            <person name="Danchin E.G."/>
            <person name="Henrissat B."/>
            <person name="Coutinho P.M."/>
            <person name="Nelson D.R."/>
            <person name="Straney D."/>
            <person name="Napoli C.A."/>
            <person name="Barker B.M."/>
            <person name="Gribskov M."/>
            <person name="Rep M."/>
            <person name="Kroken S."/>
            <person name="Molnar I."/>
            <person name="Rensing C."/>
            <person name="Kennell J.C."/>
            <person name="Zamora J."/>
            <person name="Farman M.L."/>
            <person name="Selker E.U."/>
            <person name="Salamov A."/>
            <person name="Shapiro H."/>
            <person name="Pangilinan J."/>
            <person name="Lindquist E."/>
            <person name="Lamers C."/>
            <person name="Grigoriev I.V."/>
            <person name="Geiser D.M."/>
            <person name="Covert S.F."/>
            <person name="Temporini E."/>
            <person name="Vanetten H.D."/>
        </authorList>
    </citation>
    <scope>NUCLEOTIDE SEQUENCE [LARGE SCALE GENOMIC DNA]</scope>
    <source>
        <strain evidence="6">ATCC MYA-4622 / CBS 123669 / FGSC 9596 / NRRL 45880 / 77-13-4</strain>
    </source>
</reference>
<evidence type="ECO:0000256" key="2">
    <source>
        <dbReference type="ARBA" id="ARBA00022723"/>
    </source>
</evidence>
<dbReference type="HOGENOM" id="CLU_059964_4_0_1"/>
<dbReference type="InterPro" id="IPR050251">
    <property type="entry name" value="HpcH-HpaI_aldolase"/>
</dbReference>
<dbReference type="Gene3D" id="3.20.20.60">
    <property type="entry name" value="Phosphoenolpyruvate-binding domains"/>
    <property type="match status" value="1"/>
</dbReference>
<organism evidence="5 6">
    <name type="scientific">Fusarium vanettenii (strain ATCC MYA-4622 / CBS 123669 / FGSC 9596 / NRRL 45880 / 77-13-4)</name>
    <name type="common">Fusarium solani subsp. pisi</name>
    <dbReference type="NCBI Taxonomy" id="660122"/>
    <lineage>
        <taxon>Eukaryota</taxon>
        <taxon>Fungi</taxon>
        <taxon>Dikarya</taxon>
        <taxon>Ascomycota</taxon>
        <taxon>Pezizomycotina</taxon>
        <taxon>Sordariomycetes</taxon>
        <taxon>Hypocreomycetidae</taxon>
        <taxon>Hypocreales</taxon>
        <taxon>Nectriaceae</taxon>
        <taxon>Fusarium</taxon>
        <taxon>Fusarium solani species complex</taxon>
        <taxon>Fusarium vanettenii</taxon>
    </lineage>
</organism>
<evidence type="ECO:0000256" key="3">
    <source>
        <dbReference type="ARBA" id="ARBA00023239"/>
    </source>
</evidence>
<accession>C7YJU1</accession>
<dbReference type="eggNOG" id="ENOG502SJZ2">
    <property type="taxonomic scope" value="Eukaryota"/>
</dbReference>
<dbReference type="AlphaFoldDB" id="C7YJU1"/>
<feature type="domain" description="HpcH/HpaI aldolase/citrate lyase" evidence="4">
    <location>
        <begin position="40"/>
        <end position="220"/>
    </location>
</feature>
<evidence type="ECO:0000259" key="4">
    <source>
        <dbReference type="Pfam" id="PF03328"/>
    </source>
</evidence>
<keyword evidence="2" id="KW-0479">Metal-binding</keyword>